<keyword evidence="3" id="KW-0548">Nucleotidyltransferase</keyword>
<keyword evidence="3" id="KW-0808">Transferase</keyword>
<evidence type="ECO:0000313" key="9">
    <source>
        <dbReference type="WBParaSite" id="HCON_00118490-00001"/>
    </source>
</evidence>
<evidence type="ECO:0000256" key="3">
    <source>
        <dbReference type="ARBA" id="ARBA00022932"/>
    </source>
</evidence>
<comment type="catalytic activity">
    <reaction evidence="7">
        <text>DNA(n) + a 2'-deoxyribonucleoside 5'-triphosphate = DNA(n+1) + diphosphate</text>
        <dbReference type="Rhea" id="RHEA:22508"/>
        <dbReference type="Rhea" id="RHEA-COMP:17339"/>
        <dbReference type="Rhea" id="RHEA-COMP:17340"/>
        <dbReference type="ChEBI" id="CHEBI:33019"/>
        <dbReference type="ChEBI" id="CHEBI:61560"/>
        <dbReference type="ChEBI" id="CHEBI:173112"/>
        <dbReference type="EC" id="2.7.7.7"/>
    </reaction>
    <physiologicalReaction direction="left-to-right" evidence="7">
        <dbReference type="Rhea" id="RHEA:22509"/>
    </physiologicalReaction>
</comment>
<sequence length="488" mass="56373">MSRCSNASDSNNSEAKCDDSFNDSIHLNDLWFYGPPKKRQTLSPHDSQGDVVPPSVRCKRASLVEKSFGELETFPKQRLALAKFEEHAKVFKNTRLFSFEMPGHAGGERRYVVSTLERFWLWYISLSERHVYELIVDSMPCRLYFDLEYCKETNPDIDHEVAYRFFMTTVQDLLKKEFGLEVDPYKDFLVLDSSTESKFSAHVICHLPGGVLFPSNTSMRPFCARLADKLLENPTVRIWNTDATKETVLFDSAVYSKNRNFRLFLSSKLGKNAVLKLATYCSFYGVKKPSDQQIFYDSLCIPANAHKSSVLEISEDGQCEPTFTKEYAIPLVSSENGSGRSPYPQLDEFMIMIWRKWSPAVFIRQWKLISNPDGEGVKSITYYPANCRYCFNIGRQHKSNGTFWTVNFERNEFYQKCFDPECRGVSSNLFPLPSFIASSLHKKDDKSTTLEADKSVIPFEEDDVESFFDESYTELNEFFSQWDNIFEQ</sequence>
<dbReference type="EC" id="2.7.7.102" evidence="6"/>
<proteinExistence type="inferred from homology"/>
<comment type="catalytic activity">
    <reaction evidence="5">
        <text>ssDNA + n NTP = ssDNA/pppN(pN)n-1 hybrid + (n-1) diphosphate.</text>
        <dbReference type="EC" id="2.7.7.102"/>
    </reaction>
</comment>
<dbReference type="Pfam" id="PF03121">
    <property type="entry name" value="Herpes_UL52"/>
    <property type="match status" value="1"/>
</dbReference>
<organism evidence="8 9">
    <name type="scientific">Haemonchus contortus</name>
    <name type="common">Barber pole worm</name>
    <dbReference type="NCBI Taxonomy" id="6289"/>
    <lineage>
        <taxon>Eukaryota</taxon>
        <taxon>Metazoa</taxon>
        <taxon>Ecdysozoa</taxon>
        <taxon>Nematoda</taxon>
        <taxon>Chromadorea</taxon>
        <taxon>Rhabditida</taxon>
        <taxon>Rhabditina</taxon>
        <taxon>Rhabditomorpha</taxon>
        <taxon>Strongyloidea</taxon>
        <taxon>Trichostrongylidae</taxon>
        <taxon>Haemonchus</taxon>
    </lineage>
</organism>
<protein>
    <recommendedName>
        <fullName evidence="4">DNA-directed primase/polymerase protein</fullName>
        <ecNumber evidence="6">2.7.7.102</ecNumber>
        <ecNumber evidence="2">2.7.7.7</ecNumber>
    </recommendedName>
</protein>
<dbReference type="GO" id="GO:0005759">
    <property type="term" value="C:mitochondrial matrix"/>
    <property type="evidence" value="ECO:0007669"/>
    <property type="project" value="TreeGrafter"/>
</dbReference>
<dbReference type="PANTHER" id="PTHR31399">
    <property type="entry name" value="DNA-DIRECTED PRIMASE / POLYMERASE PROTEIN"/>
    <property type="match status" value="1"/>
</dbReference>
<evidence type="ECO:0000256" key="2">
    <source>
        <dbReference type="ARBA" id="ARBA00012417"/>
    </source>
</evidence>
<comment type="similarity">
    <text evidence="1">Belongs to the eukaryotic-type primase small subunit family.</text>
</comment>
<dbReference type="OrthoDB" id="5988181at2759"/>
<dbReference type="WBParaSite" id="HCON_00118490-00001">
    <property type="protein sequence ID" value="HCON_00118490-00001"/>
    <property type="gene ID" value="HCON_00118490"/>
</dbReference>
<evidence type="ECO:0000256" key="6">
    <source>
        <dbReference type="ARBA" id="ARBA00044768"/>
    </source>
</evidence>
<evidence type="ECO:0000256" key="1">
    <source>
        <dbReference type="ARBA" id="ARBA00009762"/>
    </source>
</evidence>
<dbReference type="AlphaFoldDB" id="A0A7I4YP21"/>
<reference evidence="9" key="1">
    <citation type="submission" date="2020-12" db="UniProtKB">
        <authorList>
            <consortium name="WormBaseParasite"/>
        </authorList>
    </citation>
    <scope>IDENTIFICATION</scope>
    <source>
        <strain evidence="9">MHco3</strain>
    </source>
</reference>
<dbReference type="InterPro" id="IPR044917">
    <property type="entry name" value="PRIMPOL"/>
</dbReference>
<evidence type="ECO:0000256" key="7">
    <source>
        <dbReference type="ARBA" id="ARBA00047303"/>
    </source>
</evidence>
<dbReference type="PANTHER" id="PTHR31399:SF0">
    <property type="entry name" value="DNA-DIRECTED PRIMASE_POLYMERASE PROTEIN"/>
    <property type="match status" value="1"/>
</dbReference>
<name>A0A7I4YP21_HAECO</name>
<dbReference type="GO" id="GO:0031297">
    <property type="term" value="P:replication fork processing"/>
    <property type="evidence" value="ECO:0007669"/>
    <property type="project" value="TreeGrafter"/>
</dbReference>
<keyword evidence="3" id="KW-0239">DNA-directed DNA polymerase</keyword>
<dbReference type="Proteomes" id="UP000025227">
    <property type="component" value="Unplaced"/>
</dbReference>
<dbReference type="GO" id="GO:0042276">
    <property type="term" value="P:error-prone translesion synthesis"/>
    <property type="evidence" value="ECO:0007669"/>
    <property type="project" value="InterPro"/>
</dbReference>
<dbReference type="GO" id="GO:0003887">
    <property type="term" value="F:DNA-directed DNA polymerase activity"/>
    <property type="evidence" value="ECO:0007669"/>
    <property type="project" value="UniProtKB-KW"/>
</dbReference>
<evidence type="ECO:0000256" key="5">
    <source>
        <dbReference type="ARBA" id="ARBA00044677"/>
    </source>
</evidence>
<keyword evidence="8" id="KW-1185">Reference proteome</keyword>
<dbReference type="GO" id="GO:0003682">
    <property type="term" value="F:chromatin binding"/>
    <property type="evidence" value="ECO:0007669"/>
    <property type="project" value="TreeGrafter"/>
</dbReference>
<dbReference type="OMA" id="HYEVIQD"/>
<dbReference type="GO" id="GO:0009411">
    <property type="term" value="P:response to UV"/>
    <property type="evidence" value="ECO:0007669"/>
    <property type="project" value="TreeGrafter"/>
</dbReference>
<evidence type="ECO:0000313" key="8">
    <source>
        <dbReference type="Proteomes" id="UP000025227"/>
    </source>
</evidence>
<dbReference type="GO" id="GO:0006264">
    <property type="term" value="P:mitochondrial DNA replication"/>
    <property type="evidence" value="ECO:0007669"/>
    <property type="project" value="TreeGrafter"/>
</dbReference>
<accession>A0A7I4YP21</accession>
<dbReference type="GO" id="GO:0005634">
    <property type="term" value="C:nucleus"/>
    <property type="evidence" value="ECO:0007669"/>
    <property type="project" value="TreeGrafter"/>
</dbReference>
<evidence type="ECO:0000256" key="4">
    <source>
        <dbReference type="ARBA" id="ARBA00026139"/>
    </source>
</evidence>
<dbReference type="EC" id="2.7.7.7" evidence="2"/>